<feature type="coiled-coil region" evidence="1">
    <location>
        <begin position="559"/>
        <end position="598"/>
    </location>
</feature>
<keyword evidence="4" id="KW-1185">Reference proteome</keyword>
<dbReference type="EMBL" id="CP086356">
    <property type="protein sequence ID" value="UNI17477.1"/>
    <property type="molecule type" value="Genomic_DNA"/>
</dbReference>
<gene>
    <name evidence="3" type="ORF">JDV02_003817</name>
</gene>
<evidence type="ECO:0000313" key="3">
    <source>
        <dbReference type="EMBL" id="UNI17477.1"/>
    </source>
</evidence>
<protein>
    <recommendedName>
        <fullName evidence="2">DUF6606 domain-containing protein</fullName>
    </recommendedName>
</protein>
<dbReference type="KEGG" id="ptkz:JDV02_003817"/>
<dbReference type="InterPro" id="IPR046541">
    <property type="entry name" value="DUF6606"/>
</dbReference>
<feature type="domain" description="DUF6606" evidence="2">
    <location>
        <begin position="5"/>
        <end position="281"/>
    </location>
</feature>
<accession>A0A9Q8VA58</accession>
<organism evidence="3 4">
    <name type="scientific">Purpureocillium takamizusanense</name>
    <dbReference type="NCBI Taxonomy" id="2060973"/>
    <lineage>
        <taxon>Eukaryota</taxon>
        <taxon>Fungi</taxon>
        <taxon>Dikarya</taxon>
        <taxon>Ascomycota</taxon>
        <taxon>Pezizomycotina</taxon>
        <taxon>Sordariomycetes</taxon>
        <taxon>Hypocreomycetidae</taxon>
        <taxon>Hypocreales</taxon>
        <taxon>Ophiocordycipitaceae</taxon>
        <taxon>Purpureocillium</taxon>
    </lineage>
</organism>
<reference evidence="3" key="1">
    <citation type="submission" date="2021-11" db="EMBL/GenBank/DDBJ databases">
        <title>Purpureocillium_takamizusanense_genome.</title>
        <authorList>
            <person name="Nguyen N.-H."/>
        </authorList>
    </citation>
    <scope>NUCLEOTIDE SEQUENCE</scope>
    <source>
        <strain evidence="3">PT3</strain>
    </source>
</reference>
<dbReference type="Proteomes" id="UP000829364">
    <property type="component" value="Chromosome 3"/>
</dbReference>
<dbReference type="OrthoDB" id="3182339at2759"/>
<sequence>MLQSIVHHVFLPPKLPSGEDDGCWVPALIELILSALSTFRDHRTDTDDFDCIKAAIGSIRNFQETRTETGEILEPALEKCLHEAAQALKVAGVTIPVHVVAQNAGVIIRSTSSGIRFEVFELSPPNEAVYSTSGRLRRYFPEDVVTVPQDVFNRGDFQKTMATTLTTMSREIVSEMQPRITKANARQVEERDTAEPFIVKSLLVAILISLGGSQDEASSGFWKNTREEVMWSDGNKLPWRRSPVWLLLRVVLQQALSPAQDPGCHGLYKRFMIFFMSRVLERCLDSAMQSDELAVINAKIGRRLLKLDTQKEPWLVAVAVAVGRANETLHQRWRDTILRNKKVLDIPKFDLPRTISDLTSQIPPLDDYLESIATRASRAATTFVPPSPDMWSLRGDTLPRLSRFSEVQSGPYALYNIASFEDWVEAHLDSWLAKHGGHSSTSADLRDTIEAYHAVALDAYKGRPEALSRMFLTIVELWVACDKAAIKLCPLIKDYEPEIPFQPFGSLLLKLARDMKRLLAAERYLYERKRRATFRRSILFDHGGCDDFGVRFFSSSPSHQDLLRRIEEAAQNAREAKCEELQRLQAKYKQMMDDVRRSACTYRATTDTLGDERLVHDRFCSRCVLEREARALKIRAHEWPLPREKSLAQAVVFELRVPRSLGAWRDCTLFVLQTVLQFESCDQTPEYTCRLQNYSELRQHFQPHSSSVMVKLFSEAKPHANTHRKQQFVRTADESNVCLDTGPRWMLLNGSTGRSLSRPKPSRYISDVCTIQLRGPSRSLQCFLSRPWDNPDGALPNRVISAQNTCPLHLTIDEFKALATLPQGRLIVWLNILTQLAMPSIDLNKVETLAYVWQVIEQCGPVSATWRRATHGRLGDAQFVRQCLANLNNSLKRIKESWESRLGLATLTLLAARLLSLGCSSLSGGFLDFLARSREVGCGWQRTLRQKAITSQDSKTRLDLFQRTHEAALVCMLSFDVEEEYLVSLLRNPDTARYYWESLITLRETKFTVDDNNLAQFHLGFRCQYLVWRCHRLTQIAVPMESSATGFDRAIRASWNNFQRARECPWRTVNTVWIDTQAADIDGSDAKVCVHLNLVTGELLVNGSPRGRLPAEYERHAMYTELFGHAAFEAMPSVNPKMSFTASKLFHGFELHFRMAETGSDLIVHAVKDGQAWELVPRRIFRGSLPSQLVDGFFHWYDVANSSISLWPHGHLWDEHESSWTMLRTDSKWRVRDNANVRLVFPDSGTGRVLANILEPIEKSWGLTILFNEQSEVLNVHVPRLNLDFSVAPQSDSIQSRQYHGMRIDRNQGIDALIGLESKLVLCRTDGPLHSRLVLIPDGRPSMSLATLDDKIQSHPVVTIGCDTTSVQSYYLDQHLGALRGNGSLKSLLFIAELHALTSGFLPDPFTGTMGTSQALSILSSAGPGTM</sequence>
<dbReference type="GeneID" id="72065773"/>
<proteinExistence type="predicted"/>
<evidence type="ECO:0000259" key="2">
    <source>
        <dbReference type="Pfam" id="PF20255"/>
    </source>
</evidence>
<dbReference type="Pfam" id="PF20255">
    <property type="entry name" value="DUF6606"/>
    <property type="match status" value="1"/>
</dbReference>
<keyword evidence="1" id="KW-0175">Coiled coil</keyword>
<name>A0A9Q8VA58_9HYPO</name>
<dbReference type="RefSeq" id="XP_047840958.1">
    <property type="nucleotide sequence ID" value="XM_047984983.1"/>
</dbReference>
<evidence type="ECO:0000256" key="1">
    <source>
        <dbReference type="SAM" id="Coils"/>
    </source>
</evidence>
<evidence type="ECO:0000313" key="4">
    <source>
        <dbReference type="Proteomes" id="UP000829364"/>
    </source>
</evidence>